<accession>A0A9P8N7R6</accession>
<dbReference type="GO" id="GO:0003964">
    <property type="term" value="F:RNA-directed DNA polymerase activity"/>
    <property type="evidence" value="ECO:0007669"/>
    <property type="project" value="UniProtKB-KW"/>
</dbReference>
<dbReference type="EMBL" id="JAIZPD010000001">
    <property type="protein sequence ID" value="KAH0968535.1"/>
    <property type="molecule type" value="Genomic_DNA"/>
</dbReference>
<dbReference type="RefSeq" id="XP_044726048.1">
    <property type="nucleotide sequence ID" value="XM_044859648.1"/>
</dbReference>
<keyword evidence="2" id="KW-1185">Reference proteome</keyword>
<keyword evidence="1" id="KW-0548">Nucleotidyltransferase</keyword>
<keyword evidence="1" id="KW-0808">Transferase</keyword>
<name>A0A9P8N7R6_9HYPO</name>
<evidence type="ECO:0000313" key="1">
    <source>
        <dbReference type="EMBL" id="KAH0968535.1"/>
    </source>
</evidence>
<reference evidence="1" key="1">
    <citation type="submission" date="2021-09" db="EMBL/GenBank/DDBJ databases">
        <title>A high-quality genome of the endoparasitic fungus Hirsutella rhossiliensis with a comparison of Hirsutella genomes reveals transposable elements contributing to genome size variation.</title>
        <authorList>
            <person name="Lin R."/>
            <person name="Jiao Y."/>
            <person name="Sun X."/>
            <person name="Ling J."/>
            <person name="Xie B."/>
            <person name="Cheng X."/>
        </authorList>
    </citation>
    <scope>NUCLEOTIDE SEQUENCE</scope>
    <source>
        <strain evidence="1">HR02</strain>
    </source>
</reference>
<evidence type="ECO:0000313" key="2">
    <source>
        <dbReference type="Proteomes" id="UP000824596"/>
    </source>
</evidence>
<keyword evidence="1" id="KW-0695">RNA-directed DNA polymerase</keyword>
<dbReference type="OrthoDB" id="5244787at2759"/>
<comment type="caution">
    <text evidence="1">The sequence shown here is derived from an EMBL/GenBank/DDBJ whole genome shotgun (WGS) entry which is preliminary data.</text>
</comment>
<dbReference type="Proteomes" id="UP000824596">
    <property type="component" value="Unassembled WGS sequence"/>
</dbReference>
<sequence>MSVVLEVVRALAPRARPSPYAKRWWTSDLTQLRRIYTYWRNRARSSRRAGQKKKHWDEFLADNDNMWEVAKYMKSGDDAAFVKVPQLVRADGTCTANSKEQAEEMLTVFFPPLAEIVEEEVERPQCGTAVATPDITMAEVERQVPQYALTIKLMMPTSPQQPNLFD</sequence>
<organism evidence="1 2">
    <name type="scientific">Hirsutella rhossiliensis</name>
    <dbReference type="NCBI Taxonomy" id="111463"/>
    <lineage>
        <taxon>Eukaryota</taxon>
        <taxon>Fungi</taxon>
        <taxon>Dikarya</taxon>
        <taxon>Ascomycota</taxon>
        <taxon>Pezizomycotina</taxon>
        <taxon>Sordariomycetes</taxon>
        <taxon>Hypocreomycetidae</taxon>
        <taxon>Hypocreales</taxon>
        <taxon>Ophiocordycipitaceae</taxon>
        <taxon>Hirsutella</taxon>
    </lineage>
</organism>
<proteinExistence type="predicted"/>
<dbReference type="AlphaFoldDB" id="A0A9P8N7R6"/>
<gene>
    <name evidence="1" type="ORF">HRG_01177</name>
</gene>
<dbReference type="GeneID" id="68350306"/>
<protein>
    <submittedName>
        <fullName evidence="1">Reverse transcriptase</fullName>
    </submittedName>
</protein>